<gene>
    <name evidence="2" type="ORF">GRF63_02430</name>
</gene>
<feature type="domain" description="DUF4062" evidence="1">
    <location>
        <begin position="79"/>
        <end position="140"/>
    </location>
</feature>
<comment type="caution">
    <text evidence="2">The sequence shown here is derived from an EMBL/GenBank/DDBJ whole genome shotgun (WGS) entry which is preliminary data.</text>
</comment>
<dbReference type="Pfam" id="PF13271">
    <property type="entry name" value="DUF4062"/>
    <property type="match status" value="1"/>
</dbReference>
<dbReference type="Proteomes" id="UP000461409">
    <property type="component" value="Unassembled WGS sequence"/>
</dbReference>
<sequence>MDAFGLHCREGKNSNFARAGLASNMCGRWGGIVSQARLKIMLSSRGDNASIKGVDGDEVSLSRVRGQIKTRLKAEKVAGKAIFDVWINEEEDGDGAENSWEECINQAEKCDLFISLYNGHAGWQRDGSGIGICHAEFDAASAQAPAKVKVLRLAKPIVKSDADRRFSSAIAKGNSFDSFVSEDAKELEDRVVSIARELLLKAAHAGCREFKQSGPNIGEALEWSRLNYAQRAEQIQLSLTTSLLEKPKAKDAGKIKAGVFVALENTNVLFVCHAVPAAFGISAAREMVGQPFLKDHEFIRALAKTQAAGPIHLIGCSKTVTENQAISLLGFPDAIIVQGTFGIYVADRVQKIQLCLIPNCRDASSTRHNLQRFFEWLEGSDELQDMVARAKSRRSIVDVTLEHVE</sequence>
<dbReference type="RefSeq" id="WP_160484417.1">
    <property type="nucleotide sequence ID" value="NZ_WUBR01000001.1"/>
</dbReference>
<evidence type="ECO:0000313" key="2">
    <source>
        <dbReference type="EMBL" id="MWV26752.1"/>
    </source>
</evidence>
<protein>
    <submittedName>
        <fullName evidence="2">DUF4062 domain-containing protein</fullName>
    </submittedName>
</protein>
<dbReference type="EMBL" id="WUBR01000001">
    <property type="protein sequence ID" value="MWV26752.1"/>
    <property type="molecule type" value="Genomic_DNA"/>
</dbReference>
<reference evidence="2 3" key="1">
    <citation type="submission" date="2019-12" db="EMBL/GenBank/DDBJ databases">
        <authorList>
            <person name="Lee S.D."/>
        </authorList>
    </citation>
    <scope>NUCLEOTIDE SEQUENCE [LARGE SCALE GENOMIC DNA]</scope>
    <source>
        <strain evidence="2 3">GH3-10</strain>
    </source>
</reference>
<keyword evidence="3" id="KW-1185">Reference proteome</keyword>
<evidence type="ECO:0000259" key="1">
    <source>
        <dbReference type="Pfam" id="PF13271"/>
    </source>
</evidence>
<name>A0A844XAJ8_9SPHN</name>
<proteinExistence type="predicted"/>
<dbReference type="AlphaFoldDB" id="A0A844XAJ8"/>
<organism evidence="2 3">
    <name type="scientific">Aurantiacibacter rhizosphaerae</name>
    <dbReference type="NCBI Taxonomy" id="2691582"/>
    <lineage>
        <taxon>Bacteria</taxon>
        <taxon>Pseudomonadati</taxon>
        <taxon>Pseudomonadota</taxon>
        <taxon>Alphaproteobacteria</taxon>
        <taxon>Sphingomonadales</taxon>
        <taxon>Erythrobacteraceae</taxon>
        <taxon>Aurantiacibacter</taxon>
    </lineage>
</organism>
<evidence type="ECO:0000313" key="3">
    <source>
        <dbReference type="Proteomes" id="UP000461409"/>
    </source>
</evidence>
<dbReference type="InterPro" id="IPR025139">
    <property type="entry name" value="DUF4062"/>
</dbReference>
<reference evidence="2 3" key="2">
    <citation type="submission" date="2020-02" db="EMBL/GenBank/DDBJ databases">
        <title>Erythrobacter dongmakensis sp. nov., isolated from a tidal mudflat.</title>
        <authorList>
            <person name="Kim I.S."/>
        </authorList>
    </citation>
    <scope>NUCLEOTIDE SEQUENCE [LARGE SCALE GENOMIC DNA]</scope>
    <source>
        <strain evidence="2 3">GH3-10</strain>
    </source>
</reference>
<accession>A0A844XAJ8</accession>